<reference evidence="1" key="1">
    <citation type="submission" date="2021-03" db="EMBL/GenBank/DDBJ databases">
        <title>Draft genome sequence of rust myrtle Austropuccinia psidii MF-1, a brazilian biotype.</title>
        <authorList>
            <person name="Quecine M.C."/>
            <person name="Pachon D.M.R."/>
            <person name="Bonatelli M.L."/>
            <person name="Correr F.H."/>
            <person name="Franceschini L.M."/>
            <person name="Leite T.F."/>
            <person name="Margarido G.R.A."/>
            <person name="Almeida C.A."/>
            <person name="Ferrarezi J.A."/>
            <person name="Labate C.A."/>
        </authorList>
    </citation>
    <scope>NUCLEOTIDE SEQUENCE</scope>
    <source>
        <strain evidence="1">MF-1</strain>
    </source>
</reference>
<sequence length="81" mass="9403">MAQPSKGASQSRQSCAQSHMLAFEKPTSNITYTLCQNAMHSRDVRLMNFRARPLWLPFLFFRYMLLLRVGPVTDAREIRRG</sequence>
<comment type="caution">
    <text evidence="1">The sequence shown here is derived from an EMBL/GenBank/DDBJ whole genome shotgun (WGS) entry which is preliminary data.</text>
</comment>
<dbReference type="AlphaFoldDB" id="A0A9Q3CBY8"/>
<evidence type="ECO:0000313" key="2">
    <source>
        <dbReference type="Proteomes" id="UP000765509"/>
    </source>
</evidence>
<protein>
    <submittedName>
        <fullName evidence="1">Uncharacterized protein</fullName>
    </submittedName>
</protein>
<organism evidence="1 2">
    <name type="scientific">Austropuccinia psidii MF-1</name>
    <dbReference type="NCBI Taxonomy" id="1389203"/>
    <lineage>
        <taxon>Eukaryota</taxon>
        <taxon>Fungi</taxon>
        <taxon>Dikarya</taxon>
        <taxon>Basidiomycota</taxon>
        <taxon>Pucciniomycotina</taxon>
        <taxon>Pucciniomycetes</taxon>
        <taxon>Pucciniales</taxon>
        <taxon>Sphaerophragmiaceae</taxon>
        <taxon>Austropuccinia</taxon>
    </lineage>
</organism>
<accession>A0A9Q3CBY8</accession>
<evidence type="ECO:0000313" key="1">
    <source>
        <dbReference type="EMBL" id="MBW0479805.1"/>
    </source>
</evidence>
<gene>
    <name evidence="1" type="ORF">O181_019520</name>
</gene>
<dbReference type="Proteomes" id="UP000765509">
    <property type="component" value="Unassembled WGS sequence"/>
</dbReference>
<dbReference type="EMBL" id="AVOT02005721">
    <property type="protein sequence ID" value="MBW0479805.1"/>
    <property type="molecule type" value="Genomic_DNA"/>
</dbReference>
<keyword evidence="2" id="KW-1185">Reference proteome</keyword>
<proteinExistence type="predicted"/>
<name>A0A9Q3CBY8_9BASI</name>